<keyword evidence="6" id="KW-1185">Reference proteome</keyword>
<dbReference type="GO" id="GO:0016788">
    <property type="term" value="F:hydrolase activity, acting on ester bonds"/>
    <property type="evidence" value="ECO:0007669"/>
    <property type="project" value="InterPro"/>
</dbReference>
<organism evidence="5 6">
    <name type="scientific">Candidatus Photodesmus katoptron Akat1</name>
    <dbReference type="NCBI Taxonomy" id="1236703"/>
    <lineage>
        <taxon>Bacteria</taxon>
        <taxon>Pseudomonadati</taxon>
        <taxon>Pseudomonadota</taxon>
        <taxon>Gammaproteobacteria</taxon>
        <taxon>Vibrionales</taxon>
        <taxon>Vibrionaceae</taxon>
        <taxon>Candidatus Photodesmus</taxon>
    </lineage>
</organism>
<dbReference type="SUPFAM" id="SSF51556">
    <property type="entry name" value="Metallo-dependent hydrolases"/>
    <property type="match status" value="1"/>
</dbReference>
<sequence length="253" mass="29314">MIDTHAHIYMVDFDDDRDQVIQRALRKRINTILLPNINIDSIQPMLKTEMTYPGICYSMIGLHPCYVKSDFLETLETIYSWFSQHKFIAIGEIGMDFYRKNYYKLEQEEAFIIQLNWAKQMNLPVVIHARNSIKKILKLLSKEQDGSLTGVFHCFCGDIKEAMEINFLGFHIGLGGISTFKNSGMEKVIPYLDLNYLILETDCPYLSPVPYRGKRNEPAHLQLIVNHIAKIRKMASLEIEMLTTNNAKTLFQI</sequence>
<dbReference type="InterPro" id="IPR032466">
    <property type="entry name" value="Metal_Hydrolase"/>
</dbReference>
<proteinExistence type="inferred from homology"/>
<dbReference type="GO" id="GO:0004536">
    <property type="term" value="F:DNA nuclease activity"/>
    <property type="evidence" value="ECO:0007669"/>
    <property type="project" value="InterPro"/>
</dbReference>
<dbReference type="CDD" id="cd01310">
    <property type="entry name" value="TatD_DNAse"/>
    <property type="match status" value="1"/>
</dbReference>
<dbReference type="InterPro" id="IPR001130">
    <property type="entry name" value="TatD-like"/>
</dbReference>
<dbReference type="eggNOG" id="COG0084">
    <property type="taxonomic scope" value="Bacteria"/>
</dbReference>
<reference evidence="5 6" key="1">
    <citation type="journal article" date="2014" name="Environ. Microbiol.">
        <title>Genomic signatures of obligate host dependence in the luminous bacterial symbiont of a vertebrate.</title>
        <authorList>
            <person name="Hendry T.A."/>
            <person name="de Wet J.R."/>
            <person name="Dunlap P.V."/>
        </authorList>
    </citation>
    <scope>NUCLEOTIDE SEQUENCE [LARGE SCALE GENOMIC DNA]</scope>
    <source>
        <strain evidence="5 6">Akat1</strain>
    </source>
</reference>
<gene>
    <name evidence="5" type="ORF">O1U_0481</name>
</gene>
<feature type="binding site" evidence="4">
    <location>
        <position position="128"/>
    </location>
    <ligand>
        <name>a divalent metal cation</name>
        <dbReference type="ChEBI" id="CHEBI:60240"/>
        <label>2</label>
    </ligand>
</feature>
<evidence type="ECO:0000313" key="5">
    <source>
        <dbReference type="EMBL" id="EPE38018.1"/>
    </source>
</evidence>
<feature type="binding site" evidence="4">
    <location>
        <position position="7"/>
    </location>
    <ligand>
        <name>a divalent metal cation</name>
        <dbReference type="ChEBI" id="CHEBI:60240"/>
        <label>1</label>
    </ligand>
</feature>
<comment type="similarity">
    <text evidence="1">Belongs to the metallo-dependent hydrolases superfamily. TatD-type hydrolase family.</text>
</comment>
<dbReference type="STRING" id="28176.CF66_1029"/>
<dbReference type="GO" id="GO:0005829">
    <property type="term" value="C:cytosol"/>
    <property type="evidence" value="ECO:0007669"/>
    <property type="project" value="TreeGrafter"/>
</dbReference>
<dbReference type="PANTHER" id="PTHR46124">
    <property type="entry name" value="D-AMINOACYL-TRNA DEACYLASE"/>
    <property type="match status" value="1"/>
</dbReference>
<evidence type="ECO:0000256" key="4">
    <source>
        <dbReference type="PIRSR" id="PIRSR005902-1"/>
    </source>
</evidence>
<feature type="binding site" evidence="4">
    <location>
        <position position="202"/>
    </location>
    <ligand>
        <name>a divalent metal cation</name>
        <dbReference type="ChEBI" id="CHEBI:60240"/>
        <label>1</label>
    </ligand>
</feature>
<keyword evidence="2 4" id="KW-0479">Metal-binding</keyword>
<evidence type="ECO:0000313" key="6">
    <source>
        <dbReference type="Proteomes" id="UP000053688"/>
    </source>
</evidence>
<dbReference type="PATRIC" id="fig|1236703.3.peg.482"/>
<accession>S3EIK1</accession>
<keyword evidence="3 5" id="KW-0378">Hydrolase</keyword>
<dbReference type="Proteomes" id="UP000053688">
    <property type="component" value="Unassembled WGS sequence"/>
</dbReference>
<dbReference type="FunFam" id="3.20.20.140:FF:000005">
    <property type="entry name" value="TatD family hydrolase"/>
    <property type="match status" value="1"/>
</dbReference>
<dbReference type="PANTHER" id="PTHR46124:SF4">
    <property type="entry name" value="HYDROLASE TATD"/>
    <property type="match status" value="1"/>
</dbReference>
<evidence type="ECO:0000256" key="1">
    <source>
        <dbReference type="ARBA" id="ARBA00009275"/>
    </source>
</evidence>
<dbReference type="EMBL" id="AMSD01000001">
    <property type="protein sequence ID" value="EPE38018.1"/>
    <property type="molecule type" value="Genomic_DNA"/>
</dbReference>
<dbReference type="InterPro" id="IPR015991">
    <property type="entry name" value="TatD/YcfH-like"/>
</dbReference>
<dbReference type="AlphaFoldDB" id="S3EIK1"/>
<name>S3EIK1_9GAMM</name>
<comment type="caution">
    <text evidence="5">The sequence shown here is derived from an EMBL/GenBank/DDBJ whole genome shotgun (WGS) entry which is preliminary data.</text>
</comment>
<dbReference type="InterPro" id="IPR018228">
    <property type="entry name" value="DNase_TatD-rel_CS"/>
</dbReference>
<feature type="binding site" evidence="4">
    <location>
        <position position="92"/>
    </location>
    <ligand>
        <name>a divalent metal cation</name>
        <dbReference type="ChEBI" id="CHEBI:60240"/>
        <label>1</label>
    </ligand>
</feature>
<feature type="binding site" evidence="4">
    <location>
        <position position="5"/>
    </location>
    <ligand>
        <name>a divalent metal cation</name>
        <dbReference type="ChEBI" id="CHEBI:60240"/>
        <label>1</label>
    </ligand>
</feature>
<dbReference type="Pfam" id="PF01026">
    <property type="entry name" value="TatD_DNase"/>
    <property type="match status" value="1"/>
</dbReference>
<dbReference type="PROSITE" id="PS01091">
    <property type="entry name" value="TATD_3"/>
    <property type="match status" value="1"/>
</dbReference>
<dbReference type="Gene3D" id="3.20.20.140">
    <property type="entry name" value="Metal-dependent hydrolases"/>
    <property type="match status" value="1"/>
</dbReference>
<dbReference type="NCBIfam" id="TIGR00010">
    <property type="entry name" value="YchF/TatD family DNA exonuclease"/>
    <property type="match status" value="1"/>
</dbReference>
<evidence type="ECO:0000256" key="3">
    <source>
        <dbReference type="ARBA" id="ARBA00022801"/>
    </source>
</evidence>
<dbReference type="RefSeq" id="WP_016503816.1">
    <property type="nucleotide sequence ID" value="NZ_AMSD01000001.1"/>
</dbReference>
<dbReference type="GO" id="GO:0046872">
    <property type="term" value="F:metal ion binding"/>
    <property type="evidence" value="ECO:0007669"/>
    <property type="project" value="UniProtKB-KW"/>
</dbReference>
<protein>
    <submittedName>
        <fullName evidence="5">Hydrolase, TatD</fullName>
    </submittedName>
</protein>
<evidence type="ECO:0000256" key="2">
    <source>
        <dbReference type="ARBA" id="ARBA00022723"/>
    </source>
</evidence>
<dbReference type="PIRSF" id="PIRSF005902">
    <property type="entry name" value="DNase_TatD"/>
    <property type="match status" value="1"/>
</dbReference>
<feature type="binding site" evidence="4">
    <location>
        <position position="153"/>
    </location>
    <ligand>
        <name>a divalent metal cation</name>
        <dbReference type="ChEBI" id="CHEBI:60240"/>
        <label>2</label>
    </ligand>
</feature>